<reference evidence="2 3" key="1">
    <citation type="submission" date="2023-06" db="EMBL/GenBank/DDBJ databases">
        <title>Novel species in genus Planococcus.</title>
        <authorList>
            <person name="Ning S."/>
        </authorList>
    </citation>
    <scope>NUCLEOTIDE SEQUENCE [LARGE SCALE GENOMIC DNA]</scope>
    <source>
        <strain evidence="2 3">N028</strain>
    </source>
</reference>
<feature type="signal peptide" evidence="1">
    <location>
        <begin position="1"/>
        <end position="29"/>
    </location>
</feature>
<proteinExistence type="predicted"/>
<keyword evidence="1" id="KW-0732">Signal</keyword>
<protein>
    <submittedName>
        <fullName evidence="2">Uncharacterized protein</fullName>
    </submittedName>
</protein>
<evidence type="ECO:0000313" key="2">
    <source>
        <dbReference type="EMBL" id="MDN7242609.1"/>
    </source>
</evidence>
<organism evidence="2 3">
    <name type="scientific">Planococcus shixiaomingii</name>
    <dbReference type="NCBI Taxonomy" id="3058393"/>
    <lineage>
        <taxon>Bacteria</taxon>
        <taxon>Bacillati</taxon>
        <taxon>Bacillota</taxon>
        <taxon>Bacilli</taxon>
        <taxon>Bacillales</taxon>
        <taxon>Caryophanaceae</taxon>
        <taxon>Planococcus</taxon>
    </lineage>
</organism>
<evidence type="ECO:0000313" key="3">
    <source>
        <dbReference type="Proteomes" id="UP001172055"/>
    </source>
</evidence>
<feature type="chain" id="PRO_5046313292" evidence="1">
    <location>
        <begin position="30"/>
        <end position="56"/>
    </location>
</feature>
<dbReference type="Proteomes" id="UP001172055">
    <property type="component" value="Unassembled WGS sequence"/>
</dbReference>
<keyword evidence="3" id="KW-1185">Reference proteome</keyword>
<accession>A0ABT8N3Y6</accession>
<comment type="caution">
    <text evidence="2">The sequence shown here is derived from an EMBL/GenBank/DDBJ whole genome shotgun (WGS) entry which is preliminary data.</text>
</comment>
<dbReference type="RefSeq" id="WP_300987550.1">
    <property type="nucleotide sequence ID" value="NZ_CP129236.1"/>
</dbReference>
<gene>
    <name evidence="2" type="ORF">QWY14_12415</name>
</gene>
<evidence type="ECO:0000256" key="1">
    <source>
        <dbReference type="SAM" id="SignalP"/>
    </source>
</evidence>
<name>A0ABT8N3Y6_9BACL</name>
<dbReference type="EMBL" id="JAUJWV010000002">
    <property type="protein sequence ID" value="MDN7242609.1"/>
    <property type="molecule type" value="Genomic_DNA"/>
</dbReference>
<sequence length="56" mass="5855">MTLKKKILTAALCTGFIATLAVSSSAAFAQNEAFVTVAKVEKVAPMERGPHVLPPV</sequence>